<comment type="caution">
    <text evidence="1">The sequence shown here is derived from an EMBL/GenBank/DDBJ whole genome shotgun (WGS) entry which is preliminary data.</text>
</comment>
<evidence type="ECO:0000313" key="1">
    <source>
        <dbReference type="EMBL" id="TGN10055.1"/>
    </source>
</evidence>
<sequence>MKNLFFLILIIIFVFDCGGNQSKLNKEKETYNLSLMIYYLYRSEGNCIRYQKTTEGWTIYCDQRSRGLCNTSDLIYTDSEKSAALSEISKINRELPNRCSQAILVSGVLQEKTLSLSEGDKINQENAYVVVASCVETGIQNANLLVNTSDLSFLNSTKGKIAIASEQTYNFEPDPVRKADALACLDYLIKDSFSGKPKEDLRTLLSDNRTKKRWKQVSCVNNSSLTTCPPQVIH</sequence>
<evidence type="ECO:0000313" key="2">
    <source>
        <dbReference type="Proteomes" id="UP000298264"/>
    </source>
</evidence>
<dbReference type="Proteomes" id="UP000298264">
    <property type="component" value="Unassembled WGS sequence"/>
</dbReference>
<protein>
    <submittedName>
        <fullName evidence="1">Uncharacterized protein</fullName>
    </submittedName>
</protein>
<dbReference type="AlphaFoldDB" id="A0A4R9LN41"/>
<accession>A0A4R9LN41</accession>
<dbReference type="EMBL" id="RQHV01000049">
    <property type="protein sequence ID" value="TGN10055.1"/>
    <property type="molecule type" value="Genomic_DNA"/>
</dbReference>
<dbReference type="RefSeq" id="WP_135764435.1">
    <property type="nucleotide sequence ID" value="NZ_RQHV01000049.1"/>
</dbReference>
<proteinExistence type="predicted"/>
<reference evidence="1" key="1">
    <citation type="journal article" date="2019" name="PLoS Negl. Trop. Dis.">
        <title>Revisiting the worldwide diversity of Leptospira species in the environment.</title>
        <authorList>
            <person name="Vincent A.T."/>
            <person name="Schiettekatte O."/>
            <person name="Bourhy P."/>
            <person name="Veyrier F.J."/>
            <person name="Picardeau M."/>
        </authorList>
    </citation>
    <scope>NUCLEOTIDE SEQUENCE [LARGE SCALE GENOMIC DNA]</scope>
    <source>
        <strain evidence="1">201400974</strain>
    </source>
</reference>
<keyword evidence="2" id="KW-1185">Reference proteome</keyword>
<gene>
    <name evidence="1" type="ORF">EHS11_10865</name>
</gene>
<organism evidence="1 2">
    <name type="scientific">Leptospira ilyithenensis</name>
    <dbReference type="NCBI Taxonomy" id="2484901"/>
    <lineage>
        <taxon>Bacteria</taxon>
        <taxon>Pseudomonadati</taxon>
        <taxon>Spirochaetota</taxon>
        <taxon>Spirochaetia</taxon>
        <taxon>Leptospirales</taxon>
        <taxon>Leptospiraceae</taxon>
        <taxon>Leptospira</taxon>
    </lineage>
</organism>
<name>A0A4R9LN41_9LEPT</name>